<evidence type="ECO:0000313" key="2">
    <source>
        <dbReference type="Proteomes" id="UP001295740"/>
    </source>
</evidence>
<reference evidence="1" key="1">
    <citation type="submission" date="2023-10" db="EMBL/GenBank/DDBJ databases">
        <authorList>
            <person name="Hackl T."/>
        </authorList>
    </citation>
    <scope>NUCLEOTIDE SEQUENCE</scope>
</reference>
<name>A0AAI8YGR0_9PEZI</name>
<evidence type="ECO:0000313" key="1">
    <source>
        <dbReference type="EMBL" id="CAJ2504154.1"/>
    </source>
</evidence>
<organism evidence="1 2">
    <name type="scientific">Anthostomella pinea</name>
    <dbReference type="NCBI Taxonomy" id="933095"/>
    <lineage>
        <taxon>Eukaryota</taxon>
        <taxon>Fungi</taxon>
        <taxon>Dikarya</taxon>
        <taxon>Ascomycota</taxon>
        <taxon>Pezizomycotina</taxon>
        <taxon>Sordariomycetes</taxon>
        <taxon>Xylariomycetidae</taxon>
        <taxon>Xylariales</taxon>
        <taxon>Xylariaceae</taxon>
        <taxon>Anthostomella</taxon>
    </lineage>
</organism>
<sequence length="105" mass="11817">MNFGLADEFLQGKGRKGTQSYNDLIIPGCFKEYEETNLVAARDNGTLNQTEFVEGYRAVVSKLTPSRTPKCQLELPLPGSGEVMVQHSHALSHYYLHMVEAWLGW</sequence>
<dbReference type="AlphaFoldDB" id="A0AAI8YGR0"/>
<proteinExistence type="predicted"/>
<accession>A0AAI8YGR0</accession>
<comment type="caution">
    <text evidence="1">The sequence shown here is derived from an EMBL/GenBank/DDBJ whole genome shotgun (WGS) entry which is preliminary data.</text>
</comment>
<dbReference type="Proteomes" id="UP001295740">
    <property type="component" value="Unassembled WGS sequence"/>
</dbReference>
<protein>
    <submittedName>
        <fullName evidence="1">Uu.00g115480.m01.CDS01</fullName>
    </submittedName>
</protein>
<dbReference type="EMBL" id="CAUWAG010000006">
    <property type="protein sequence ID" value="CAJ2504154.1"/>
    <property type="molecule type" value="Genomic_DNA"/>
</dbReference>
<keyword evidence="2" id="KW-1185">Reference proteome</keyword>
<gene>
    <name evidence="1" type="ORF">KHLLAP_LOCUS4622</name>
</gene>